<dbReference type="AlphaFoldDB" id="A0A1H3JDL2"/>
<protein>
    <submittedName>
        <fullName evidence="2">Uncharacterized protein</fullName>
    </submittedName>
</protein>
<dbReference type="STRING" id="651662.SAMN04488069_10833"/>
<evidence type="ECO:0000313" key="3">
    <source>
        <dbReference type="Proteomes" id="UP000199249"/>
    </source>
</evidence>
<sequence>MSDKSNQQSPEHSGDPAGQGQRQADPNSKPLATGDGQKDLADEYTEDGLDEIPPHLVNNPNRNYDKPDIDKPPYS</sequence>
<organism evidence="2 3">
    <name type="scientific">Hymenobacter psychrophilus</name>
    <dbReference type="NCBI Taxonomy" id="651662"/>
    <lineage>
        <taxon>Bacteria</taxon>
        <taxon>Pseudomonadati</taxon>
        <taxon>Bacteroidota</taxon>
        <taxon>Cytophagia</taxon>
        <taxon>Cytophagales</taxon>
        <taxon>Hymenobacteraceae</taxon>
        <taxon>Hymenobacter</taxon>
    </lineage>
</organism>
<dbReference type="EMBL" id="FNOV01000008">
    <property type="protein sequence ID" value="SDY38073.1"/>
    <property type="molecule type" value="Genomic_DNA"/>
</dbReference>
<gene>
    <name evidence="2" type="ORF">SAMN04488069_10833</name>
</gene>
<evidence type="ECO:0000313" key="2">
    <source>
        <dbReference type="EMBL" id="SDY38073.1"/>
    </source>
</evidence>
<dbReference type="RefSeq" id="WP_092740668.1">
    <property type="nucleotide sequence ID" value="NZ_FNOV01000008.1"/>
</dbReference>
<feature type="region of interest" description="Disordered" evidence="1">
    <location>
        <begin position="1"/>
        <end position="75"/>
    </location>
</feature>
<reference evidence="3" key="1">
    <citation type="submission" date="2016-10" db="EMBL/GenBank/DDBJ databases">
        <authorList>
            <person name="Varghese N."/>
            <person name="Submissions S."/>
        </authorList>
    </citation>
    <scope>NUCLEOTIDE SEQUENCE [LARGE SCALE GENOMIC DNA]</scope>
    <source>
        <strain evidence="3">CGMCC 1.8975</strain>
    </source>
</reference>
<evidence type="ECO:0000256" key="1">
    <source>
        <dbReference type="SAM" id="MobiDB-lite"/>
    </source>
</evidence>
<proteinExistence type="predicted"/>
<dbReference type="OrthoDB" id="964393at2"/>
<dbReference type="Proteomes" id="UP000199249">
    <property type="component" value="Unassembled WGS sequence"/>
</dbReference>
<feature type="compositionally biased region" description="Basic and acidic residues" evidence="1">
    <location>
        <begin position="63"/>
        <end position="75"/>
    </location>
</feature>
<name>A0A1H3JDL2_9BACT</name>
<accession>A0A1H3JDL2</accession>
<feature type="compositionally biased region" description="Polar residues" evidence="1">
    <location>
        <begin position="1"/>
        <end position="11"/>
    </location>
</feature>
<keyword evidence="3" id="KW-1185">Reference proteome</keyword>